<reference evidence="7 8" key="1">
    <citation type="submission" date="2023-01" db="EMBL/GenBank/DDBJ databases">
        <title>Bacillus changyiensis sp. nov., isolated from a coastal deposit.</title>
        <authorList>
            <person name="Xiao G."/>
            <person name="Lai Q."/>
            <person name="Hu Z."/>
            <person name="Shao Z."/>
        </authorList>
    </citation>
    <scope>NUCLEOTIDE SEQUENCE [LARGE SCALE GENOMIC DNA]</scope>
    <source>
        <strain evidence="7 8">CLL-7-23</strain>
    </source>
</reference>
<gene>
    <name evidence="7" type="ORF">PJ311_06450</name>
</gene>
<feature type="transmembrane region" description="Helical" evidence="5">
    <location>
        <begin position="15"/>
        <end position="44"/>
    </location>
</feature>
<evidence type="ECO:0000256" key="1">
    <source>
        <dbReference type="ARBA" id="ARBA00004141"/>
    </source>
</evidence>
<protein>
    <submittedName>
        <fullName evidence="7">RDD family protein</fullName>
    </submittedName>
</protein>
<evidence type="ECO:0000256" key="5">
    <source>
        <dbReference type="SAM" id="Phobius"/>
    </source>
</evidence>
<keyword evidence="3 5" id="KW-1133">Transmembrane helix</keyword>
<comment type="subcellular location">
    <subcellularLocation>
        <location evidence="1">Membrane</location>
        <topology evidence="1">Multi-pass membrane protein</topology>
    </subcellularLocation>
</comment>
<dbReference type="RefSeq" id="WP_271340083.1">
    <property type="nucleotide sequence ID" value="NZ_JAQKAB010000003.1"/>
</dbReference>
<evidence type="ECO:0000256" key="2">
    <source>
        <dbReference type="ARBA" id="ARBA00022692"/>
    </source>
</evidence>
<sequence>MPDSNESGFYFLKLVLMYLIFIGAVLIWVVITFSFVFIISFLNYTLMESSKWKATIGKKVMGIQVLEKVK</sequence>
<dbReference type="InterPro" id="IPR010432">
    <property type="entry name" value="RDD"/>
</dbReference>
<comment type="caution">
    <text evidence="7">The sequence shown here is derived from an EMBL/GenBank/DDBJ whole genome shotgun (WGS) entry which is preliminary data.</text>
</comment>
<keyword evidence="2 5" id="KW-0812">Transmembrane</keyword>
<accession>A0ABT4X1T0</accession>
<organism evidence="7 8">
    <name type="scientific">Bacillus changyiensis</name>
    <dbReference type="NCBI Taxonomy" id="3004103"/>
    <lineage>
        <taxon>Bacteria</taxon>
        <taxon>Bacillati</taxon>
        <taxon>Bacillota</taxon>
        <taxon>Bacilli</taxon>
        <taxon>Bacillales</taxon>
        <taxon>Bacillaceae</taxon>
        <taxon>Bacillus</taxon>
    </lineage>
</organism>
<evidence type="ECO:0000256" key="3">
    <source>
        <dbReference type="ARBA" id="ARBA00022989"/>
    </source>
</evidence>
<evidence type="ECO:0000313" key="8">
    <source>
        <dbReference type="Proteomes" id="UP001211894"/>
    </source>
</evidence>
<dbReference type="EMBL" id="JAQKAB010000003">
    <property type="protein sequence ID" value="MDA7026254.1"/>
    <property type="molecule type" value="Genomic_DNA"/>
</dbReference>
<keyword evidence="4 5" id="KW-0472">Membrane</keyword>
<name>A0ABT4X1T0_9BACI</name>
<proteinExistence type="predicted"/>
<evidence type="ECO:0000313" key="7">
    <source>
        <dbReference type="EMBL" id="MDA7026254.1"/>
    </source>
</evidence>
<dbReference type="Pfam" id="PF06271">
    <property type="entry name" value="RDD"/>
    <property type="match status" value="1"/>
</dbReference>
<evidence type="ECO:0000256" key="4">
    <source>
        <dbReference type="ARBA" id="ARBA00023136"/>
    </source>
</evidence>
<keyword evidence="8" id="KW-1185">Reference proteome</keyword>
<evidence type="ECO:0000259" key="6">
    <source>
        <dbReference type="Pfam" id="PF06271"/>
    </source>
</evidence>
<dbReference type="Proteomes" id="UP001211894">
    <property type="component" value="Unassembled WGS sequence"/>
</dbReference>
<feature type="domain" description="RDD" evidence="6">
    <location>
        <begin position="13"/>
        <end position="67"/>
    </location>
</feature>